<protein>
    <submittedName>
        <fullName evidence="7">FAD-dependent oxidoreductase</fullName>
    </submittedName>
</protein>
<keyword evidence="4" id="KW-0560">Oxidoreductase</keyword>
<feature type="domain" description="Reductase C-terminal" evidence="6">
    <location>
        <begin position="326"/>
        <end position="415"/>
    </location>
</feature>
<evidence type="ECO:0000259" key="6">
    <source>
        <dbReference type="Pfam" id="PF14759"/>
    </source>
</evidence>
<feature type="domain" description="FAD/NAD(P)-binding" evidence="5">
    <location>
        <begin position="4"/>
        <end position="307"/>
    </location>
</feature>
<dbReference type="InterPro" id="IPR028202">
    <property type="entry name" value="Reductase_C"/>
</dbReference>
<dbReference type="SUPFAM" id="SSF51905">
    <property type="entry name" value="FAD/NAD(P)-binding domain"/>
    <property type="match status" value="1"/>
</dbReference>
<comment type="caution">
    <text evidence="7">The sequence shown here is derived from an EMBL/GenBank/DDBJ whole genome shotgun (WGS) entry which is preliminary data.</text>
</comment>
<evidence type="ECO:0000256" key="3">
    <source>
        <dbReference type="ARBA" id="ARBA00022827"/>
    </source>
</evidence>
<keyword evidence="2" id="KW-0285">Flavoprotein</keyword>
<dbReference type="InterPro" id="IPR023753">
    <property type="entry name" value="FAD/NAD-binding_dom"/>
</dbReference>
<keyword evidence="8" id="KW-1185">Reference proteome</keyword>
<organism evidence="7 8">
    <name type="scientific">Pseudarthrobacter humi</name>
    <dbReference type="NCBI Taxonomy" id="2952523"/>
    <lineage>
        <taxon>Bacteria</taxon>
        <taxon>Bacillati</taxon>
        <taxon>Actinomycetota</taxon>
        <taxon>Actinomycetes</taxon>
        <taxon>Micrococcales</taxon>
        <taxon>Micrococcaceae</taxon>
        <taxon>Pseudarthrobacter</taxon>
    </lineage>
</organism>
<dbReference type="InterPro" id="IPR050446">
    <property type="entry name" value="FAD-oxidoreductase/Apoptosis"/>
</dbReference>
<dbReference type="EMBL" id="JANCLV010000021">
    <property type="protein sequence ID" value="MCP9001876.1"/>
    <property type="molecule type" value="Genomic_DNA"/>
</dbReference>
<evidence type="ECO:0000256" key="2">
    <source>
        <dbReference type="ARBA" id="ARBA00022630"/>
    </source>
</evidence>
<dbReference type="Gene3D" id="3.50.50.60">
    <property type="entry name" value="FAD/NAD(P)-binding domain"/>
    <property type="match status" value="2"/>
</dbReference>
<dbReference type="Pfam" id="PF14759">
    <property type="entry name" value="Reductase_C"/>
    <property type="match status" value="1"/>
</dbReference>
<evidence type="ECO:0000313" key="8">
    <source>
        <dbReference type="Proteomes" id="UP001524318"/>
    </source>
</evidence>
<dbReference type="PANTHER" id="PTHR43557">
    <property type="entry name" value="APOPTOSIS-INDUCING FACTOR 1"/>
    <property type="match status" value="1"/>
</dbReference>
<sequence>MMNKIVIVGAGLAGATAAQTLRAEGFDGTITLVGAEKHYPYIRPPLSKGFLAGREDEQSLLPYTPGDYVDKQIELLLGESVESIDPAAGLVTLAGGGVLEYGQLLLTTGASPRTLPVPGATLPGVDCLRTLEDSKRLRASLSRSGDHGPRRVVLVGTGWIGMEVAATARTLGAEVTVLGREKVPLEAVIGPELGTVFMQRHEEAGVSFRTETTVAGITEANGRAAGVITDTGQELPADLVVAAVGVIPNTALAEAAGLTIENGILTDQSMRTSDPNIFAAGDVANAYHPITGRHQRSEHWANAINSGKVAAKAMLGQTAVLDNIPYFYTDQFDLGMEYSGYASLARNAKLVLRGDPSSRKFIAFWVTPVSSTKGRVVAGMNVNVWDVQDDIKSLITNAHAVHTQQLSDPATPLSDL</sequence>
<reference evidence="7 8" key="1">
    <citation type="submission" date="2022-06" db="EMBL/GenBank/DDBJ databases">
        <title>Pseudarthrobacter sp. strain RMG13 Genome sequencing and assembly.</title>
        <authorList>
            <person name="Kim I."/>
        </authorList>
    </citation>
    <scope>NUCLEOTIDE SEQUENCE [LARGE SCALE GENOMIC DNA]</scope>
    <source>
        <strain evidence="7 8">RMG13</strain>
    </source>
</reference>
<dbReference type="Proteomes" id="UP001524318">
    <property type="component" value="Unassembled WGS sequence"/>
</dbReference>
<accession>A0ABT1LVT0</accession>
<dbReference type="SUPFAM" id="SSF55424">
    <property type="entry name" value="FAD/NAD-linked reductases, dimerisation (C-terminal) domain"/>
    <property type="match status" value="1"/>
</dbReference>
<dbReference type="PANTHER" id="PTHR43557:SF2">
    <property type="entry name" value="RIESKE DOMAIN-CONTAINING PROTEIN-RELATED"/>
    <property type="match status" value="1"/>
</dbReference>
<gene>
    <name evidence="7" type="ORF">NFC73_19400</name>
</gene>
<proteinExistence type="predicted"/>
<dbReference type="PRINTS" id="PR00368">
    <property type="entry name" value="FADPNR"/>
</dbReference>
<name>A0ABT1LVT0_9MICC</name>
<dbReference type="Gene3D" id="3.30.390.30">
    <property type="match status" value="1"/>
</dbReference>
<evidence type="ECO:0000259" key="5">
    <source>
        <dbReference type="Pfam" id="PF07992"/>
    </source>
</evidence>
<dbReference type="PRINTS" id="PR00411">
    <property type="entry name" value="PNDRDTASEI"/>
</dbReference>
<dbReference type="InterPro" id="IPR016156">
    <property type="entry name" value="FAD/NAD-linked_Rdtase_dimer_sf"/>
</dbReference>
<keyword evidence="3" id="KW-0274">FAD</keyword>
<dbReference type="Pfam" id="PF07992">
    <property type="entry name" value="Pyr_redox_2"/>
    <property type="match status" value="1"/>
</dbReference>
<evidence type="ECO:0000313" key="7">
    <source>
        <dbReference type="EMBL" id="MCP9001876.1"/>
    </source>
</evidence>
<evidence type="ECO:0000256" key="4">
    <source>
        <dbReference type="ARBA" id="ARBA00023002"/>
    </source>
</evidence>
<comment type="cofactor">
    <cofactor evidence="1">
        <name>FAD</name>
        <dbReference type="ChEBI" id="CHEBI:57692"/>
    </cofactor>
</comment>
<dbReference type="RefSeq" id="WP_254752937.1">
    <property type="nucleotide sequence ID" value="NZ_JANCLV010000021.1"/>
</dbReference>
<dbReference type="InterPro" id="IPR036188">
    <property type="entry name" value="FAD/NAD-bd_sf"/>
</dbReference>
<evidence type="ECO:0000256" key="1">
    <source>
        <dbReference type="ARBA" id="ARBA00001974"/>
    </source>
</evidence>